<feature type="non-terminal residue" evidence="1">
    <location>
        <position position="1"/>
    </location>
</feature>
<evidence type="ECO:0000313" key="2">
    <source>
        <dbReference type="Proteomes" id="UP001289066"/>
    </source>
</evidence>
<organism evidence="1 2">
    <name type="scientific">Clostridium perfringens</name>
    <dbReference type="NCBI Taxonomy" id="1502"/>
    <lineage>
        <taxon>Bacteria</taxon>
        <taxon>Bacillati</taxon>
        <taxon>Bacillota</taxon>
        <taxon>Clostridia</taxon>
        <taxon>Eubacteriales</taxon>
        <taxon>Clostridiaceae</taxon>
        <taxon>Clostridium</taxon>
    </lineage>
</organism>
<dbReference type="InterPro" id="IPR021328">
    <property type="entry name" value="CotB-like"/>
</dbReference>
<dbReference type="EMBL" id="WNVG01001729">
    <property type="protein sequence ID" value="MDZ5035515.1"/>
    <property type="molecule type" value="Genomic_DNA"/>
</dbReference>
<evidence type="ECO:0000313" key="1">
    <source>
        <dbReference type="EMBL" id="MDZ5035515.1"/>
    </source>
</evidence>
<dbReference type="SUPFAM" id="SSF158430">
    <property type="entry name" value="Bacillus cereus metalloprotein-like"/>
    <property type="match status" value="2"/>
</dbReference>
<accession>A0AAW9J2N1</accession>
<feature type="non-terminal residue" evidence="1">
    <location>
        <position position="122"/>
    </location>
</feature>
<reference evidence="1" key="1">
    <citation type="submission" date="2019-11" db="EMBL/GenBank/DDBJ databases">
        <title>Characterization of Clostridium perfringens isolates from swine manure treated agricultural soils.</title>
        <authorList>
            <person name="Wushke S.T."/>
        </authorList>
    </citation>
    <scope>NUCLEOTIDE SEQUENCE</scope>
    <source>
        <strain evidence="1">X15</strain>
    </source>
</reference>
<dbReference type="Proteomes" id="UP001289066">
    <property type="component" value="Unassembled WGS sequence"/>
</dbReference>
<name>A0AAW9J2N1_CLOPF</name>
<dbReference type="RefSeq" id="WP_322413779.1">
    <property type="nucleotide sequence ID" value="NZ_WNVG01001729.1"/>
</dbReference>
<comment type="caution">
    <text evidence="1">The sequence shown here is derived from an EMBL/GenBank/DDBJ whole genome shotgun (WGS) entry which is preliminary data.</text>
</comment>
<sequence length="122" mass="14091">EIRNFKLDILEEQLVGKININIPPTFINHMVNEVEEYILILSCLINKEPSLAHPIHYHMLWLLDGSGHAASISSSLDMSEKDLIKLSMKYNKKFDVLYEKANEMKGYMRTGLNQFPSLNKLN</sequence>
<dbReference type="AlphaFoldDB" id="A0AAW9J2N1"/>
<protein>
    <submittedName>
        <fullName evidence="1">DUF2935 domain-containing protein</fullName>
    </submittedName>
</protein>
<gene>
    <name evidence="1" type="ORF">GNF81_22835</name>
</gene>
<dbReference type="Pfam" id="PF11155">
    <property type="entry name" value="DUF2935"/>
    <property type="match status" value="2"/>
</dbReference>
<dbReference type="Gene3D" id="1.20.1260.120">
    <property type="entry name" value="Protein of unknown function DUF2935"/>
    <property type="match status" value="1"/>
</dbReference>
<proteinExistence type="predicted"/>